<comment type="caution">
    <text evidence="1">The sequence shown here is derived from an EMBL/GenBank/DDBJ whole genome shotgun (WGS) entry which is preliminary data.</text>
</comment>
<protein>
    <submittedName>
        <fullName evidence="1">Uncharacterized protein</fullName>
    </submittedName>
</protein>
<accession>A0A438BP31</accession>
<name>A0A438BP31_VITVI</name>
<dbReference type="Proteomes" id="UP000288805">
    <property type="component" value="Unassembled WGS sequence"/>
</dbReference>
<dbReference type="AlphaFoldDB" id="A0A438BP31"/>
<proteinExistence type="predicted"/>
<evidence type="ECO:0000313" key="1">
    <source>
        <dbReference type="EMBL" id="RVW12712.1"/>
    </source>
</evidence>
<evidence type="ECO:0000313" key="2">
    <source>
        <dbReference type="Proteomes" id="UP000288805"/>
    </source>
</evidence>
<gene>
    <name evidence="1" type="ORF">CK203_111454</name>
</gene>
<organism evidence="1 2">
    <name type="scientific">Vitis vinifera</name>
    <name type="common">Grape</name>
    <dbReference type="NCBI Taxonomy" id="29760"/>
    <lineage>
        <taxon>Eukaryota</taxon>
        <taxon>Viridiplantae</taxon>
        <taxon>Streptophyta</taxon>
        <taxon>Embryophyta</taxon>
        <taxon>Tracheophyta</taxon>
        <taxon>Spermatophyta</taxon>
        <taxon>Magnoliopsida</taxon>
        <taxon>eudicotyledons</taxon>
        <taxon>Gunneridae</taxon>
        <taxon>Pentapetalae</taxon>
        <taxon>rosids</taxon>
        <taxon>Vitales</taxon>
        <taxon>Vitaceae</taxon>
        <taxon>Viteae</taxon>
        <taxon>Vitis</taxon>
    </lineage>
</organism>
<reference evidence="1 2" key="1">
    <citation type="journal article" date="2018" name="PLoS Genet.">
        <title>Population sequencing reveals clonal diversity and ancestral inbreeding in the grapevine cultivar Chardonnay.</title>
        <authorList>
            <person name="Roach M.J."/>
            <person name="Johnson D.L."/>
            <person name="Bohlmann J."/>
            <person name="van Vuuren H.J."/>
            <person name="Jones S.J."/>
            <person name="Pretorius I.S."/>
            <person name="Schmidt S.A."/>
            <person name="Borneman A.R."/>
        </authorList>
    </citation>
    <scope>NUCLEOTIDE SEQUENCE [LARGE SCALE GENOMIC DNA]</scope>
    <source>
        <strain evidence="2">cv. Chardonnay</strain>
        <tissue evidence="1">Leaf</tissue>
    </source>
</reference>
<dbReference type="EMBL" id="QGNW01002685">
    <property type="protein sequence ID" value="RVW12712.1"/>
    <property type="molecule type" value="Genomic_DNA"/>
</dbReference>
<sequence>MLKVLDAQGSYSCTTLRVACFDITMAILGEHTLELKSKLCYRNMASNITDHLHTGATPYFLVYGMKFVLLVKTEMGSLRVALE</sequence>